<keyword evidence="2" id="KW-1185">Reference proteome</keyword>
<protein>
    <submittedName>
        <fullName evidence="1">Helix-turn-helix transcriptional regulator</fullName>
    </submittedName>
</protein>
<dbReference type="Pfam" id="PF05930">
    <property type="entry name" value="Phage_AlpA"/>
    <property type="match status" value="1"/>
</dbReference>
<reference evidence="1 2" key="1">
    <citation type="submission" date="2024-06" db="EMBL/GenBank/DDBJ databases">
        <authorList>
            <person name="Steensen K."/>
            <person name="Seneca J."/>
            <person name="Bartlau N."/>
            <person name="Yu A.X."/>
            <person name="Polz M.F."/>
        </authorList>
    </citation>
    <scope>NUCLEOTIDE SEQUENCE [LARGE SCALE GENOMIC DNA]</scope>
    <source>
        <strain evidence="1 2">1F146</strain>
    </source>
</reference>
<dbReference type="RefSeq" id="WP_258521519.1">
    <property type="nucleotide sequence ID" value="NZ_JBGOOF010000005.1"/>
</dbReference>
<evidence type="ECO:0000313" key="2">
    <source>
        <dbReference type="Proteomes" id="UP001569151"/>
    </source>
</evidence>
<dbReference type="EMBL" id="JBGOOS010000005">
    <property type="protein sequence ID" value="MEZ8208223.1"/>
    <property type="molecule type" value="Genomic_DNA"/>
</dbReference>
<evidence type="ECO:0000313" key="1">
    <source>
        <dbReference type="EMBL" id="MEZ8208223.1"/>
    </source>
</evidence>
<comment type="caution">
    <text evidence="1">The sequence shown here is derived from an EMBL/GenBank/DDBJ whole genome shotgun (WGS) entry which is preliminary data.</text>
</comment>
<accession>A0ABV4MF85</accession>
<sequence>MSNNFKIERKHDVLARVPFSKATLHRKINDGSFPPSISLGANSVGFLSHEIDTVIAAMALGKDLRDVVSELVERRQSLFEETYYTALAA</sequence>
<dbReference type="Proteomes" id="UP001569151">
    <property type="component" value="Unassembled WGS sequence"/>
</dbReference>
<proteinExistence type="predicted"/>
<organism evidence="1 2">
    <name type="scientific">Vibrio bivalvicida</name>
    <dbReference type="NCBI Taxonomy" id="1276888"/>
    <lineage>
        <taxon>Bacteria</taxon>
        <taxon>Pseudomonadati</taxon>
        <taxon>Pseudomonadota</taxon>
        <taxon>Gammaproteobacteria</taxon>
        <taxon>Vibrionales</taxon>
        <taxon>Vibrionaceae</taxon>
        <taxon>Vibrio</taxon>
        <taxon>Vibrio oreintalis group</taxon>
    </lineage>
</organism>
<name>A0ABV4MF85_9VIBR</name>
<gene>
    <name evidence="1" type="ORF">ACED39_05485</name>
</gene>
<dbReference type="InterPro" id="IPR010260">
    <property type="entry name" value="AlpA"/>
</dbReference>